<evidence type="ECO:0000313" key="4">
    <source>
        <dbReference type="EMBL" id="TGD71714.1"/>
    </source>
</evidence>
<dbReference type="PROSITE" id="PS51782">
    <property type="entry name" value="LYSM"/>
    <property type="match status" value="2"/>
</dbReference>
<dbReference type="CDD" id="cd16894">
    <property type="entry name" value="MltD-like"/>
    <property type="match status" value="1"/>
</dbReference>
<comment type="caution">
    <text evidence="4">The sequence shown here is derived from an EMBL/GenBank/DDBJ whole genome shotgun (WGS) entry which is preliminary data.</text>
</comment>
<dbReference type="InterPro" id="IPR008258">
    <property type="entry name" value="Transglycosylase_SLT_dom_1"/>
</dbReference>
<dbReference type="Gene3D" id="1.10.530.10">
    <property type="match status" value="1"/>
</dbReference>
<dbReference type="Pfam" id="PF01464">
    <property type="entry name" value="SLT"/>
    <property type="match status" value="1"/>
</dbReference>
<dbReference type="Gene3D" id="3.10.350.10">
    <property type="entry name" value="LysM domain"/>
    <property type="match status" value="2"/>
</dbReference>
<gene>
    <name evidence="4" type="ORF">E4634_16465</name>
</gene>
<feature type="signal peptide" evidence="2">
    <location>
        <begin position="1"/>
        <end position="22"/>
    </location>
</feature>
<feature type="chain" id="PRO_5021213986" evidence="2">
    <location>
        <begin position="23"/>
        <end position="508"/>
    </location>
</feature>
<dbReference type="SUPFAM" id="SSF54106">
    <property type="entry name" value="LysM domain"/>
    <property type="match status" value="2"/>
</dbReference>
<reference evidence="4 5" key="1">
    <citation type="submission" date="2019-04" db="EMBL/GenBank/DDBJ databases">
        <title>Taxonomy of novel Haliea sp. from mangrove soil of West Coast of India.</title>
        <authorList>
            <person name="Verma A."/>
            <person name="Kumar P."/>
            <person name="Krishnamurthi S."/>
        </authorList>
    </citation>
    <scope>NUCLEOTIDE SEQUENCE [LARGE SCALE GENOMIC DNA]</scope>
    <source>
        <strain evidence="4 5">SAOS-164</strain>
    </source>
</reference>
<dbReference type="InterPro" id="IPR000189">
    <property type="entry name" value="Transglyc_AS"/>
</dbReference>
<keyword evidence="5" id="KW-1185">Reference proteome</keyword>
<dbReference type="CDD" id="cd00118">
    <property type="entry name" value="LysM"/>
    <property type="match status" value="2"/>
</dbReference>
<dbReference type="EMBL" id="SRLE01000012">
    <property type="protein sequence ID" value="TGD71714.1"/>
    <property type="molecule type" value="Genomic_DNA"/>
</dbReference>
<dbReference type="PROSITE" id="PS51257">
    <property type="entry name" value="PROKAR_LIPOPROTEIN"/>
    <property type="match status" value="1"/>
</dbReference>
<evidence type="ECO:0000313" key="5">
    <source>
        <dbReference type="Proteomes" id="UP000298050"/>
    </source>
</evidence>
<dbReference type="GO" id="GO:0008933">
    <property type="term" value="F:peptidoglycan lytic transglycosylase activity"/>
    <property type="evidence" value="ECO:0007669"/>
    <property type="project" value="InterPro"/>
</dbReference>
<name>A0A4Z0LWW2_9GAMM</name>
<accession>A0A4Z0LWW2</accession>
<dbReference type="PANTHER" id="PTHR33734:SF22">
    <property type="entry name" value="MEMBRANE-BOUND LYTIC MUREIN TRANSGLYCOSYLASE D"/>
    <property type="match status" value="1"/>
</dbReference>
<dbReference type="Proteomes" id="UP000298050">
    <property type="component" value="Unassembled WGS sequence"/>
</dbReference>
<evidence type="ECO:0000256" key="2">
    <source>
        <dbReference type="SAM" id="SignalP"/>
    </source>
</evidence>
<organism evidence="4 5">
    <name type="scientific">Mangrovimicrobium sediminis</name>
    <dbReference type="NCBI Taxonomy" id="2562682"/>
    <lineage>
        <taxon>Bacteria</taxon>
        <taxon>Pseudomonadati</taxon>
        <taxon>Pseudomonadota</taxon>
        <taxon>Gammaproteobacteria</taxon>
        <taxon>Cellvibrionales</taxon>
        <taxon>Halieaceae</taxon>
        <taxon>Mangrovimicrobium</taxon>
    </lineage>
</organism>
<dbReference type="GO" id="GO:0016020">
    <property type="term" value="C:membrane"/>
    <property type="evidence" value="ECO:0007669"/>
    <property type="project" value="InterPro"/>
</dbReference>
<protein>
    <submittedName>
        <fullName evidence="4">LysM peptidoglycan-binding domain-containing protein</fullName>
    </submittedName>
</protein>
<dbReference type="PROSITE" id="PS00922">
    <property type="entry name" value="TRANSGLYCOSYLASE"/>
    <property type="match status" value="1"/>
</dbReference>
<dbReference type="InterPro" id="IPR023346">
    <property type="entry name" value="Lysozyme-like_dom_sf"/>
</dbReference>
<dbReference type="SUPFAM" id="SSF53955">
    <property type="entry name" value="Lysozyme-like"/>
    <property type="match status" value="1"/>
</dbReference>
<feature type="domain" description="LysM" evidence="3">
    <location>
        <begin position="456"/>
        <end position="500"/>
    </location>
</feature>
<dbReference type="SMART" id="SM00257">
    <property type="entry name" value="LysM"/>
    <property type="match status" value="2"/>
</dbReference>
<evidence type="ECO:0000256" key="1">
    <source>
        <dbReference type="ARBA" id="ARBA00007734"/>
    </source>
</evidence>
<dbReference type="AlphaFoldDB" id="A0A4Z0LWW2"/>
<comment type="similarity">
    <text evidence="1">Belongs to the transglycosylase Slt family.</text>
</comment>
<dbReference type="OrthoDB" id="9815002at2"/>
<dbReference type="Pfam" id="PF01476">
    <property type="entry name" value="LysM"/>
    <property type="match status" value="2"/>
</dbReference>
<dbReference type="GO" id="GO:0000270">
    <property type="term" value="P:peptidoglycan metabolic process"/>
    <property type="evidence" value="ECO:0007669"/>
    <property type="project" value="InterPro"/>
</dbReference>
<evidence type="ECO:0000259" key="3">
    <source>
        <dbReference type="PROSITE" id="PS51782"/>
    </source>
</evidence>
<feature type="domain" description="LysM" evidence="3">
    <location>
        <begin position="388"/>
        <end position="431"/>
    </location>
</feature>
<keyword evidence="2" id="KW-0732">Signal</keyword>
<sequence>MKGMVRGFCFAILVALSCGAAAEDFPRPASLQPAVQFWTRVYSEVSTDQGYIHDASNLAVVYRQVDLPAMASNSVRERRVRAAKQEIVNALQTLASGKRDGLSATEAQVLGAWPAGTSSQRFAAATRDVRFQLGQSDRFRAGMERSGQWKPFIREVLAEQGLPPELDVLPHVESSFNPDAWSRVAAAGMWQFMPATGRQFMRVDHVVDERMDPFTATEAAARLLKRNYAVTESWPLAVTGYNHGTTGVLRAARAVGSKDIGVIVARYSGPAFGFASRNFYASFLAALDVDRNAARYFPGLQVQQPVDYALLPLDAYVPVKDVARALGLDVAELQRYNPALREPIWDGDKHVPRGYPVRVPRDRLAGLPQSYLAAIPASARHGQQKPDLTHRIAPGDSLWTIARRYGTTVARLKALNGMRGNNIRAGRTLILPGNVMPEPALAASHDSAPSRSAANDVYVIRKGDSLWSIARRFNVSQQQLVAWNALSAQAYLQPGQKLKITAPALSQI</sequence>
<dbReference type="PANTHER" id="PTHR33734">
    <property type="entry name" value="LYSM DOMAIN-CONTAINING GPI-ANCHORED PROTEIN 2"/>
    <property type="match status" value="1"/>
</dbReference>
<dbReference type="InterPro" id="IPR036779">
    <property type="entry name" value="LysM_dom_sf"/>
</dbReference>
<dbReference type="InterPro" id="IPR018392">
    <property type="entry name" value="LysM"/>
</dbReference>
<proteinExistence type="inferred from homology"/>